<accession>A0A835T3T3</accession>
<dbReference type="AlphaFoldDB" id="A0A835T3T3"/>
<evidence type="ECO:0000256" key="2">
    <source>
        <dbReference type="SAM" id="MobiDB-lite"/>
    </source>
</evidence>
<feature type="compositionally biased region" description="Gly residues" evidence="2">
    <location>
        <begin position="547"/>
        <end position="573"/>
    </location>
</feature>
<feature type="region of interest" description="Disordered" evidence="2">
    <location>
        <begin position="240"/>
        <end position="277"/>
    </location>
</feature>
<protein>
    <submittedName>
        <fullName evidence="3">Uncharacterized protein</fullName>
    </submittedName>
</protein>
<feature type="compositionally biased region" description="Gly residues" evidence="2">
    <location>
        <begin position="247"/>
        <end position="259"/>
    </location>
</feature>
<gene>
    <name evidence="3" type="ORF">HYH02_011021</name>
</gene>
<reference evidence="3" key="1">
    <citation type="journal article" date="2020" name="bioRxiv">
        <title>Comparative genomics of Chlamydomonas.</title>
        <authorList>
            <person name="Craig R.J."/>
            <person name="Hasan A.R."/>
            <person name="Ness R.W."/>
            <person name="Keightley P.D."/>
        </authorList>
    </citation>
    <scope>NUCLEOTIDE SEQUENCE</scope>
    <source>
        <strain evidence="3">CCAP 11/173</strain>
    </source>
</reference>
<evidence type="ECO:0000256" key="1">
    <source>
        <dbReference type="SAM" id="Coils"/>
    </source>
</evidence>
<comment type="caution">
    <text evidence="3">The sequence shown here is derived from an EMBL/GenBank/DDBJ whole genome shotgun (WGS) entry which is preliminary data.</text>
</comment>
<dbReference type="EMBL" id="JAEHOD010000044">
    <property type="protein sequence ID" value="KAG2438324.1"/>
    <property type="molecule type" value="Genomic_DNA"/>
</dbReference>
<evidence type="ECO:0000313" key="4">
    <source>
        <dbReference type="Proteomes" id="UP000613740"/>
    </source>
</evidence>
<name>A0A835T3T3_9CHLO</name>
<keyword evidence="4" id="KW-1185">Reference proteome</keyword>
<evidence type="ECO:0000313" key="3">
    <source>
        <dbReference type="EMBL" id="KAG2438324.1"/>
    </source>
</evidence>
<dbReference type="Proteomes" id="UP000613740">
    <property type="component" value="Unassembled WGS sequence"/>
</dbReference>
<dbReference type="OrthoDB" id="538159at2759"/>
<keyword evidence="1" id="KW-0175">Coiled coil</keyword>
<proteinExistence type="predicted"/>
<feature type="region of interest" description="Disordered" evidence="2">
    <location>
        <begin position="545"/>
        <end position="588"/>
    </location>
</feature>
<organism evidence="3 4">
    <name type="scientific">Chlamydomonas schloesseri</name>
    <dbReference type="NCBI Taxonomy" id="2026947"/>
    <lineage>
        <taxon>Eukaryota</taxon>
        <taxon>Viridiplantae</taxon>
        <taxon>Chlorophyta</taxon>
        <taxon>core chlorophytes</taxon>
        <taxon>Chlorophyceae</taxon>
        <taxon>CS clade</taxon>
        <taxon>Chlamydomonadales</taxon>
        <taxon>Chlamydomonadaceae</taxon>
        <taxon>Chlamydomonas</taxon>
    </lineage>
</organism>
<sequence length="734" mass="76010">MDGDELDQAKWDQWSRLLAGLAGQVGGSKRDDGVMQRLYELAVELRDKLRYSQGRLRTVKQELAVTTAAARSERQESLARLRELETEVARLAGAVQSQGSTLAARETVASATAAENEQLRRHVAALEKQLQRTEEDRLVTITERNEALRHLDKMTQLLEDSENRAATAQAEHSGLLSELVATKGRLADMSALETLYGAARDELQRLDKENLELKDMVAGGSAVLGRSRILEALGIPDSSDVFMSTRGPGGGGGRRGGSGRSRSAPRTRRLSASASPAAGAAAITASTRGAFVPELVPLTADVYRSSGGKALARPLSPGRGTMRSPGGGGAVSGGLLGAYRGGGGGGGGSQMLEDPVSDMAFLGPPSSAYPPDPENYVFYRVGGGYATKIDPLQPVVPQPRASGWVPKDVVRLVQAFRHSYGLSLEWRFWEPLVLMIDEVYRSRADGTLAAMRAAQREKLKTVKRQMRSALGYPSALANGKIGHLQRQLTNARKTLADGDRKGDVTLKQMAVKDYHLGYQLDRAVEENHALRRSLEELEELYTSALSTGGGGGGGTGGRAGAGAAGGPSPGGAGSPPPPPHVSRGGASAAAYNPYGSPVGPSAGGASGVSASPSSAAAYVSPRGLAPHHHALLYPQHQHQHQHQQHQQQYQAAMGRAAAAALASNGGGGGNGHGGHYGNGGDDVTSIGGGVSEGAYSRHTSLGSGAHAAGAYGGGAGAGGGVGHGHGGVSAAAHL</sequence>
<feature type="coiled-coil region" evidence="1">
    <location>
        <begin position="67"/>
        <end position="216"/>
    </location>
</feature>